<evidence type="ECO:0000256" key="1">
    <source>
        <dbReference type="ARBA" id="ARBA00004651"/>
    </source>
</evidence>
<evidence type="ECO:0000256" key="6">
    <source>
        <dbReference type="ARBA" id="ARBA00023136"/>
    </source>
</evidence>
<accession>A0A1G8PJE8</accession>
<evidence type="ECO:0000313" key="9">
    <source>
        <dbReference type="EMBL" id="SDI91950.1"/>
    </source>
</evidence>
<protein>
    <submittedName>
        <fullName evidence="9">Membrane-associated protein</fullName>
    </submittedName>
</protein>
<dbReference type="AlphaFoldDB" id="A0A1G8PJE8"/>
<evidence type="ECO:0000259" key="8">
    <source>
        <dbReference type="Pfam" id="PF09335"/>
    </source>
</evidence>
<gene>
    <name evidence="9" type="ORF">SAMN05444695_11334</name>
</gene>
<dbReference type="PANTHER" id="PTHR30353:SF0">
    <property type="entry name" value="TRANSMEMBRANE PROTEIN"/>
    <property type="match status" value="1"/>
</dbReference>
<name>A0A1G8PJE8_9NOCA</name>
<dbReference type="OrthoDB" id="9813426at2"/>
<comment type="caution">
    <text evidence="7">Lacks conserved residue(s) required for the propagation of feature annotation.</text>
</comment>
<feature type="transmembrane region" description="Helical" evidence="7">
    <location>
        <begin position="146"/>
        <end position="171"/>
    </location>
</feature>
<dbReference type="RefSeq" id="WP_072739517.1">
    <property type="nucleotide sequence ID" value="NZ_CP048813.1"/>
</dbReference>
<dbReference type="EMBL" id="FNDN01000013">
    <property type="protein sequence ID" value="SDI91950.1"/>
    <property type="molecule type" value="Genomic_DNA"/>
</dbReference>
<keyword evidence="10" id="KW-1185">Reference proteome</keyword>
<dbReference type="InterPro" id="IPR032818">
    <property type="entry name" value="DedA-like"/>
</dbReference>
<comment type="similarity">
    <text evidence="2 7">Belongs to the DedA family.</text>
</comment>
<keyword evidence="3 7" id="KW-1003">Cell membrane</keyword>
<evidence type="ECO:0000256" key="4">
    <source>
        <dbReference type="ARBA" id="ARBA00022692"/>
    </source>
</evidence>
<evidence type="ECO:0000256" key="5">
    <source>
        <dbReference type="ARBA" id="ARBA00022989"/>
    </source>
</evidence>
<reference evidence="9 10" key="1">
    <citation type="submission" date="2016-10" db="EMBL/GenBank/DDBJ databases">
        <authorList>
            <person name="de Groot N.N."/>
        </authorList>
    </citation>
    <scope>NUCLEOTIDE SEQUENCE [LARGE SCALE GENOMIC DNA]</scope>
    <source>
        <strain evidence="9 10">DSM 44892</strain>
    </source>
</reference>
<evidence type="ECO:0000256" key="2">
    <source>
        <dbReference type="ARBA" id="ARBA00010792"/>
    </source>
</evidence>
<dbReference type="Proteomes" id="UP000183263">
    <property type="component" value="Unassembled WGS sequence"/>
</dbReference>
<evidence type="ECO:0000256" key="3">
    <source>
        <dbReference type="ARBA" id="ARBA00022475"/>
    </source>
</evidence>
<dbReference type="Pfam" id="PF09335">
    <property type="entry name" value="VTT_dom"/>
    <property type="match status" value="1"/>
</dbReference>
<dbReference type="PANTHER" id="PTHR30353">
    <property type="entry name" value="INNER MEMBRANE PROTEIN DEDA-RELATED"/>
    <property type="match status" value="1"/>
</dbReference>
<feature type="transmembrane region" description="Helical" evidence="7">
    <location>
        <begin position="177"/>
        <end position="198"/>
    </location>
</feature>
<feature type="domain" description="VTT" evidence="8">
    <location>
        <begin position="38"/>
        <end position="165"/>
    </location>
</feature>
<feature type="transmembrane region" description="Helical" evidence="7">
    <location>
        <begin position="16"/>
        <end position="38"/>
    </location>
</feature>
<dbReference type="InterPro" id="IPR032816">
    <property type="entry name" value="VTT_dom"/>
</dbReference>
<keyword evidence="6 7" id="KW-0472">Membrane</keyword>
<comment type="subcellular location">
    <subcellularLocation>
        <location evidence="1 7">Cell membrane</location>
        <topology evidence="1 7">Multi-pass membrane protein</topology>
    </subcellularLocation>
</comment>
<evidence type="ECO:0000313" key="10">
    <source>
        <dbReference type="Proteomes" id="UP000183263"/>
    </source>
</evidence>
<organism evidence="9 10">
    <name type="scientific">Rhodococcus triatomae</name>
    <dbReference type="NCBI Taxonomy" id="300028"/>
    <lineage>
        <taxon>Bacteria</taxon>
        <taxon>Bacillati</taxon>
        <taxon>Actinomycetota</taxon>
        <taxon>Actinomycetes</taxon>
        <taxon>Mycobacteriales</taxon>
        <taxon>Nocardiaceae</taxon>
        <taxon>Rhodococcus</taxon>
    </lineage>
</organism>
<sequence>MISAAGLGPFESAGPALVWAIVLTFVFLECAVILGLFLPGDSMLITAGIVLSTHTSGAGHVWALSFGAMIAAICGNHVGYRLGHRAGDRILARRGGKYLTAENLHKVNTLLDRHGFWAVLVARWIPWVRTLCPLVSGAARMNHTKFTVASTLGAIVWAPVLLLAGFYAGGYLSRAPWLLPVILLALVAMLVVGTVVGVRQYRQEMARPIDEVVVDEVATT</sequence>
<keyword evidence="5 7" id="KW-1133">Transmembrane helix</keyword>
<keyword evidence="4 7" id="KW-0812">Transmembrane</keyword>
<dbReference type="GO" id="GO:0005886">
    <property type="term" value="C:plasma membrane"/>
    <property type="evidence" value="ECO:0007669"/>
    <property type="project" value="UniProtKB-SubCell"/>
</dbReference>
<evidence type="ECO:0000256" key="7">
    <source>
        <dbReference type="RuleBase" id="RU367016"/>
    </source>
</evidence>
<proteinExistence type="inferred from homology"/>